<accession>E9BJA1</accession>
<evidence type="ECO:0000313" key="1">
    <source>
        <dbReference type="EMBL" id="CBZ35328.1"/>
    </source>
</evidence>
<reference evidence="2" key="2">
    <citation type="submission" date="2011-02" db="EMBL/GenBank/DDBJ databases">
        <title>Whole genome sequencing of Leishmania donovani clinical lines reveals dynamic variation related to drug resistance.</title>
        <authorList>
            <person name="Downing T."/>
            <person name="Imamura H."/>
            <person name="Sanders M."/>
            <person name="Decuypere S."/>
            <person name="Hertz-Fowler C."/>
            <person name="Clark T.G."/>
            <person name="Rijal S."/>
            <person name="Sundar S."/>
            <person name="Quail M.A."/>
            <person name="De Doncker S."/>
            <person name="Maes I."/>
            <person name="Vanaerschot M."/>
            <person name="Stark O."/>
            <person name="Schonian G."/>
            <person name="Dujardin J.C."/>
            <person name="Berriman M."/>
        </authorList>
    </citation>
    <scope>NUCLEOTIDE SEQUENCE [LARGE SCALE GENOMIC DNA]</scope>
    <source>
        <strain evidence="2">BPK282A1</strain>
    </source>
</reference>
<keyword evidence="1" id="KW-0418">Kinase</keyword>
<dbReference type="GO" id="GO:0016301">
    <property type="term" value="F:kinase activity"/>
    <property type="evidence" value="ECO:0007669"/>
    <property type="project" value="UniProtKB-KW"/>
</dbReference>
<dbReference type="VEuPathDB" id="TriTrypDB:LdBPK_271710.1"/>
<dbReference type="AlphaFoldDB" id="E9BJA1"/>
<proteinExistence type="predicted"/>
<sequence>MFQASFQKRFAAKASEALKSAVPKYVETAHL</sequence>
<evidence type="ECO:0000313" key="2">
    <source>
        <dbReference type="Proteomes" id="UP000008980"/>
    </source>
</evidence>
<dbReference type="RefSeq" id="XP_003862022.1">
    <property type="nucleotide sequence ID" value="XM_003861974.1"/>
</dbReference>
<dbReference type="KEGG" id="ldo:LDBPK_271710"/>
<dbReference type="EMBL" id="FR799614">
    <property type="protein sequence ID" value="CBZ35328.1"/>
    <property type="molecule type" value="Genomic_DNA"/>
</dbReference>
<protein>
    <submittedName>
        <fullName evidence="1">Glycosomal phosphoenolpyruvate carboxykinase, putative</fullName>
    </submittedName>
</protein>
<dbReference type="Proteomes" id="UP000008980">
    <property type="component" value="Chromosome 27"/>
</dbReference>
<reference evidence="1 2" key="1">
    <citation type="journal article" date="2011" name="Genome Res.">
        <title>Whole genome sequencing of multiple Leishmania donovani clinical isolates provides insights into population structure and mechanisms of drug resistance.</title>
        <authorList>
            <person name="Downing T."/>
            <person name="Imamura H."/>
            <person name="Decuypere S."/>
            <person name="Clark T.G."/>
            <person name="Coombs G.H."/>
            <person name="Cotton J.A."/>
            <person name="Hilley J.D."/>
            <person name="de Doncker S."/>
            <person name="Maes I."/>
            <person name="Mottram J.C."/>
            <person name="Quail M.A."/>
            <person name="Rijal S."/>
            <person name="Sanders M."/>
            <person name="Schonian G."/>
            <person name="Stark O."/>
            <person name="Sundar S."/>
            <person name="Vanaerschot M."/>
            <person name="Hertz-Fowler C."/>
            <person name="Dujardin J.C."/>
            <person name="Berriman M."/>
        </authorList>
    </citation>
    <scope>NUCLEOTIDE SEQUENCE [LARGE SCALE GENOMIC DNA]</scope>
    <source>
        <strain evidence="1 2">BPK282A1</strain>
    </source>
</reference>
<dbReference type="GeneID" id="13386757"/>
<name>E9BJA1_LEIDO</name>
<organism evidence="1 2">
    <name type="scientific">Leishmania donovani</name>
    <dbReference type="NCBI Taxonomy" id="5661"/>
    <lineage>
        <taxon>Eukaryota</taxon>
        <taxon>Discoba</taxon>
        <taxon>Euglenozoa</taxon>
        <taxon>Kinetoplastea</taxon>
        <taxon>Metakinetoplastina</taxon>
        <taxon>Trypanosomatida</taxon>
        <taxon>Trypanosomatidae</taxon>
        <taxon>Leishmaniinae</taxon>
        <taxon>Leishmania</taxon>
    </lineage>
</organism>
<keyword evidence="1" id="KW-0670">Pyruvate</keyword>
<keyword evidence="1" id="KW-0808">Transferase</keyword>
<gene>
    <name evidence="1" type="ORF">LDBPK_271710</name>
</gene>